<organism evidence="7 8">
    <name type="scientific">Desulforhabdus amnigena</name>
    <dbReference type="NCBI Taxonomy" id="40218"/>
    <lineage>
        <taxon>Bacteria</taxon>
        <taxon>Pseudomonadati</taxon>
        <taxon>Thermodesulfobacteriota</taxon>
        <taxon>Syntrophobacteria</taxon>
        <taxon>Syntrophobacterales</taxon>
        <taxon>Syntrophobacteraceae</taxon>
        <taxon>Desulforhabdus</taxon>
    </lineage>
</organism>
<comment type="caution">
    <text evidence="7">The sequence shown here is derived from an EMBL/GenBank/DDBJ whole genome shotgun (WGS) entry which is preliminary data.</text>
</comment>
<dbReference type="InterPro" id="IPR014001">
    <property type="entry name" value="Helicase_ATP-bd"/>
</dbReference>
<dbReference type="GO" id="GO:0003676">
    <property type="term" value="F:nucleic acid binding"/>
    <property type="evidence" value="ECO:0007669"/>
    <property type="project" value="InterPro"/>
</dbReference>
<dbReference type="EMBL" id="BSDR01000001">
    <property type="protein sequence ID" value="GLI35199.1"/>
    <property type="molecule type" value="Genomic_DNA"/>
</dbReference>
<name>A0A9W6FUN2_9BACT</name>
<keyword evidence="7" id="KW-0347">Helicase</keyword>
<dbReference type="Gene3D" id="3.40.50.300">
    <property type="entry name" value="P-loop containing nucleotide triphosphate hydrolases"/>
    <property type="match status" value="2"/>
</dbReference>
<dbReference type="PROSITE" id="PS51192">
    <property type="entry name" value="HELICASE_ATP_BIND_1"/>
    <property type="match status" value="1"/>
</dbReference>
<dbReference type="SMART" id="SM00490">
    <property type="entry name" value="HELICc"/>
    <property type="match status" value="1"/>
</dbReference>
<dbReference type="Pfam" id="PF09369">
    <property type="entry name" value="MZB"/>
    <property type="match status" value="1"/>
</dbReference>
<dbReference type="PANTHER" id="PTHR47957">
    <property type="entry name" value="ATP-DEPENDENT HELICASE HRQ1"/>
    <property type="match status" value="1"/>
</dbReference>
<evidence type="ECO:0000259" key="5">
    <source>
        <dbReference type="PROSITE" id="PS51192"/>
    </source>
</evidence>
<dbReference type="Proteomes" id="UP001144372">
    <property type="component" value="Unassembled WGS sequence"/>
</dbReference>
<dbReference type="InterPro" id="IPR018973">
    <property type="entry name" value="MZB"/>
</dbReference>
<feature type="domain" description="Helicase ATP-binding" evidence="5">
    <location>
        <begin position="84"/>
        <end position="268"/>
    </location>
</feature>
<feature type="region of interest" description="Disordered" evidence="4">
    <location>
        <begin position="1381"/>
        <end position="1400"/>
    </location>
</feature>
<evidence type="ECO:0000256" key="2">
    <source>
        <dbReference type="ARBA" id="ARBA00022840"/>
    </source>
</evidence>
<keyword evidence="1" id="KW-0547">Nucleotide-binding</keyword>
<dbReference type="GO" id="GO:0006289">
    <property type="term" value="P:nucleotide-excision repair"/>
    <property type="evidence" value="ECO:0007669"/>
    <property type="project" value="TreeGrafter"/>
</dbReference>
<dbReference type="RefSeq" id="WP_281794819.1">
    <property type="nucleotide sequence ID" value="NZ_BSDR01000001.1"/>
</dbReference>
<dbReference type="Pfam" id="PF00271">
    <property type="entry name" value="Helicase_C"/>
    <property type="match status" value="1"/>
</dbReference>
<dbReference type="Pfam" id="PF00270">
    <property type="entry name" value="DEAD"/>
    <property type="match status" value="1"/>
</dbReference>
<dbReference type="GO" id="GO:0036297">
    <property type="term" value="P:interstrand cross-link repair"/>
    <property type="evidence" value="ECO:0007669"/>
    <property type="project" value="TreeGrafter"/>
</dbReference>
<proteinExistence type="predicted"/>
<feature type="coiled-coil region" evidence="3">
    <location>
        <begin position="1191"/>
        <end position="1218"/>
    </location>
</feature>
<dbReference type="SUPFAM" id="SSF52540">
    <property type="entry name" value="P-loop containing nucleoside triphosphate hydrolases"/>
    <property type="match status" value="2"/>
</dbReference>
<keyword evidence="3" id="KW-0175">Coiled coil</keyword>
<dbReference type="SMART" id="SM00487">
    <property type="entry name" value="DEXDc"/>
    <property type="match status" value="1"/>
</dbReference>
<evidence type="ECO:0000313" key="7">
    <source>
        <dbReference type="EMBL" id="GLI35199.1"/>
    </source>
</evidence>
<keyword evidence="7" id="KW-0378">Hydrolase</keyword>
<evidence type="ECO:0000256" key="3">
    <source>
        <dbReference type="SAM" id="Coils"/>
    </source>
</evidence>
<evidence type="ECO:0000256" key="4">
    <source>
        <dbReference type="SAM" id="MobiDB-lite"/>
    </source>
</evidence>
<evidence type="ECO:0000313" key="8">
    <source>
        <dbReference type="Proteomes" id="UP001144372"/>
    </source>
</evidence>
<keyword evidence="8" id="KW-1185">Reference proteome</keyword>
<reference evidence="7" key="1">
    <citation type="submission" date="2022-12" db="EMBL/GenBank/DDBJ databases">
        <title>Reference genome sequencing for broad-spectrum identification of bacterial and archaeal isolates by mass spectrometry.</title>
        <authorList>
            <person name="Sekiguchi Y."/>
            <person name="Tourlousse D.M."/>
        </authorList>
    </citation>
    <scope>NUCLEOTIDE SEQUENCE</scope>
    <source>
        <strain evidence="7">ASRB1</strain>
    </source>
</reference>
<dbReference type="GO" id="GO:0005524">
    <property type="term" value="F:ATP binding"/>
    <property type="evidence" value="ECO:0007669"/>
    <property type="project" value="UniProtKB-KW"/>
</dbReference>
<evidence type="ECO:0000256" key="1">
    <source>
        <dbReference type="ARBA" id="ARBA00022741"/>
    </source>
</evidence>
<dbReference type="GO" id="GO:0043138">
    <property type="term" value="F:3'-5' DNA helicase activity"/>
    <property type="evidence" value="ECO:0007669"/>
    <property type="project" value="TreeGrafter"/>
</dbReference>
<dbReference type="InterPro" id="IPR001650">
    <property type="entry name" value="Helicase_C-like"/>
</dbReference>
<accession>A0A9W6FUN2</accession>
<evidence type="ECO:0000259" key="6">
    <source>
        <dbReference type="PROSITE" id="PS51194"/>
    </source>
</evidence>
<keyword evidence="2" id="KW-0067">ATP-binding</keyword>
<gene>
    <name evidence="7" type="ORF">DAMNIGENAA_26320</name>
</gene>
<sequence length="2108" mass="240496">MIPSVLSSQVQRGIEDFLKTTFPISNPFFEGIVDRLIDSRDDLFKGPYLSMKLPFRLGSAETEFFQDIPLGFTPYLHQETAFRRLSGEETKSTLVATGTGSGKTECFLYPVLDYCYRHRGEPGIKAIIIYPMNALATDQAKRLAKLIHGNENLRDKIRAGLFIGQMEENAATAMTADRVITNKDTLRLNPPDILLTNYKMLDYLLIRPRDFSLWQANGPETLKYLVVDELHTFDGAQGTDLACLIRRLKERLKTPEKYLCCVGTSATLGGKESARDLQDYSGEVFGEEFDADSVIAESLLTPGEFFQDSFITRIAVVPQEEAERLRPDSFSDFASYIQTQHELWLGERIENPTEEQWKIDLSEKLKQHAFFRNLLMILEKRNGIVPLPEIIQELDRVIPEFQGGTQEYKQDVLGSLLALISCARVKPAERLLPFLNVRLQLWARELRRIVAEVGPEPRLRFSDDLNDEQSRTHLPVVHCRECGAMGWAGTKREQDTSMNPDLQHFYLSFFHYSPTLTYLFPKDRRVVQLGQQEFGKWICGHCLHLTQGDHIAACPVCGKKDRIVPVLIVNTRIKKNETVRGTHNCPFCDSFDSLTIIGSRAASLTSVAISQIYSSTFNDDKKLLTFSDSVQDASHRAAFFAARTYRFNFRSALQKFIDQEPGELSLDQIPAGFAEYWLKERGKNNFISTFLAPDMAWFEDYELLVKNGKIPDGSTLLDEVLRRIDWEITSEYGFNCRIGRTLEKTGSSIGSIKVEKLKEVSDSLLEPLQNELGCLRELDERTLLRFLLGFITQLRAKGGVFHPALKSYVDNWGGYYSINIIPYMPNFGKHSRTPAFLTTKGGTRFDTLISRGRGKTWYEDWVAKNFCHLYPLVGMYSERIYELALRALSKLEILEEVKIQGHAVWGISRSAVFVGREVKQYRCDTCGHSVSATADASEWWRGCSCLKFECRGHYEEEPYTEDYYGKLYSTGDVQRIFAEEHTGLLERGTRELLERRFISGENPWDPNLLSCTPTLEMGIDIGDLSSVILCSVPPSQSNYLQRIGRAGRRDGNSFAMTVANARPHDLYFYDQPEEMIAGRVEPPGCFLNAPAVLERQFTAFCFDRWIETGASGVALPYKLGQVLTNLSKKDNKNLFPFNLLDFIENNRTVLFERFVQIFQGSLTGESVENLRAFVEGAEGEQNLRYRILNGLNEIDKEKRTLQDRVKKLNYRIKQKENDPVKDKNYESDLDDLRLEKTAINGIIRSIVEKDTFNFFTDEGLLPNYAFPQAGVILRSVIYRRKKNTDGPGKYQTKVFEYERPAVSAIHELAPANRFYAEGRKVTVDQINMATSEVEDWRFCNNCTYHELVVSGEEKAACPKCGSPLWADDGQKRRMIRMRQVIATTSDKESRNQDDSDDREPEFYNKHMLFDADEKFIEKAFKIDREDFPFGFEYLNRATFREVNFGNKETVGENIDVAGHQVPKKGFAICRECGKVQRNGKKIEHAVTCKYKLRSSEKNVFDCLYMYREFTSEAIRILLPMTSFAGSDQKLHSFIAALFLGLKKVFRGNIDHLQTTVYDDPVAGTSHKRKYLVLYDVVPGGTGYLKQLIRTEKPLMNVFEAALEVLRSCSCQQNPEKDGCYRCLFAYRMSFDMADISRNTAIQVLTEILKGKDALVETESLSKISVNALFDSELEARFVEAVRRVKFHDEPVSFKQDIVNGKPGWYLKINGNGYYIEPQVSVGPESGVLIPSKIDFVFHPERQKDSRPSIAVFTDGFSFHADGAALKNRIGKDLAQRMALVRSGKYLVFSLSWNDIENQFKPQQAYFINFTQPHGSRFGKLLDAFDATFGVKKLSDMHLATGFEMLIQFLAIPDFEMWRLYSLIHAMIHIDSKKLGTFNAIESAREALKRDAPWHEIQPTLEHDPNGTYCFGINEKTYEDNKPMLKMLVCIGKEDMQGRRFQKLEVTCRFYDDDDIALNPNFKVAWNGFIRLYNVYQFAPQALFVTSKGILDGEYSSFFASQEELRPEAVAGFEQDGLRDLKSVTDQRIHPFLSVVAANGIALPEAGFELSDDRGAVIASAELGWPTLKVAFLVDEEMERALLFTERGWKVAHLAEVVLEPEKYLQLLQ</sequence>
<dbReference type="InterPro" id="IPR011545">
    <property type="entry name" value="DEAD/DEAH_box_helicase_dom"/>
</dbReference>
<protein>
    <submittedName>
        <fullName evidence="7">DEAD/DEAH box helicase</fullName>
    </submittedName>
</protein>
<dbReference type="PROSITE" id="PS51194">
    <property type="entry name" value="HELICASE_CTER"/>
    <property type="match status" value="1"/>
</dbReference>
<feature type="domain" description="Helicase C-terminal" evidence="6">
    <location>
        <begin position="935"/>
        <end position="1093"/>
    </location>
</feature>
<dbReference type="PANTHER" id="PTHR47957:SF3">
    <property type="entry name" value="ATP-DEPENDENT HELICASE HRQ1"/>
    <property type="match status" value="1"/>
</dbReference>
<dbReference type="InterPro" id="IPR027417">
    <property type="entry name" value="P-loop_NTPase"/>
</dbReference>